<dbReference type="AlphaFoldDB" id="A0A1Y1V446"/>
<feature type="transmembrane region" description="Helical" evidence="1">
    <location>
        <begin position="171"/>
        <end position="194"/>
    </location>
</feature>
<protein>
    <recommendedName>
        <fullName evidence="4">Transmembrane protein</fullName>
    </recommendedName>
</protein>
<feature type="transmembrane region" description="Helical" evidence="1">
    <location>
        <begin position="356"/>
        <end position="380"/>
    </location>
</feature>
<keyword evidence="1" id="KW-1133">Transmembrane helix</keyword>
<evidence type="ECO:0000256" key="1">
    <source>
        <dbReference type="SAM" id="Phobius"/>
    </source>
</evidence>
<dbReference type="Proteomes" id="UP000193719">
    <property type="component" value="Unassembled WGS sequence"/>
</dbReference>
<keyword evidence="1" id="KW-0812">Transmembrane</keyword>
<feature type="transmembrane region" description="Helical" evidence="1">
    <location>
        <begin position="249"/>
        <end position="270"/>
    </location>
</feature>
<evidence type="ECO:0000313" key="2">
    <source>
        <dbReference type="EMBL" id="ORX45437.1"/>
    </source>
</evidence>
<evidence type="ECO:0000313" key="3">
    <source>
        <dbReference type="Proteomes" id="UP000193719"/>
    </source>
</evidence>
<keyword evidence="3" id="KW-1185">Reference proteome</keyword>
<organism evidence="2 3">
    <name type="scientific">Piromyces finnis</name>
    <dbReference type="NCBI Taxonomy" id="1754191"/>
    <lineage>
        <taxon>Eukaryota</taxon>
        <taxon>Fungi</taxon>
        <taxon>Fungi incertae sedis</taxon>
        <taxon>Chytridiomycota</taxon>
        <taxon>Chytridiomycota incertae sedis</taxon>
        <taxon>Neocallimastigomycetes</taxon>
        <taxon>Neocallimastigales</taxon>
        <taxon>Neocallimastigaceae</taxon>
        <taxon>Piromyces</taxon>
    </lineage>
</organism>
<dbReference type="InterPro" id="IPR040410">
    <property type="entry name" value="UPF0658_Golgi"/>
</dbReference>
<comment type="caution">
    <text evidence="2">The sequence shown here is derived from an EMBL/GenBank/DDBJ whole genome shotgun (WGS) entry which is preliminary data.</text>
</comment>
<reference evidence="2 3" key="1">
    <citation type="submission" date="2016-08" db="EMBL/GenBank/DDBJ databases">
        <title>Genomes of anaerobic fungi encode conserved fungal cellulosomes for biomass hydrolysis.</title>
        <authorList>
            <consortium name="DOE Joint Genome Institute"/>
            <person name="Haitjema C.H."/>
            <person name="Gilmore S.P."/>
            <person name="Henske J.K."/>
            <person name="Solomon K.V."/>
            <person name="De Groot R."/>
            <person name="Kuo A."/>
            <person name="Mondo S.J."/>
            <person name="Salamov A.A."/>
            <person name="Labutti K."/>
            <person name="Zhao Z."/>
            <person name="Chiniquy J."/>
            <person name="Barry K."/>
            <person name="Brewer H.M."/>
            <person name="Purvine S.O."/>
            <person name="Wright A.T."/>
            <person name="Boxma B."/>
            <person name="Van Alen T."/>
            <person name="Hackstein J.H."/>
            <person name="Baker S.E."/>
            <person name="Grigoriev I.V."/>
            <person name="O'Malley M.A."/>
        </authorList>
    </citation>
    <scope>NUCLEOTIDE SEQUENCE [LARGE SCALE GENOMIC DNA]</scope>
    <source>
        <strain evidence="3">finn</strain>
    </source>
</reference>
<sequence length="510" mass="59550">MDNNQPSCPPRLVSYDKALDHKITNQYMNNILINKQTAVNNQSMSPQQNINKIDNIYNNYNSSQMQNYNPSLNRPNNYISPKIIPQQNLPLQNVRINSNTAGDLSMQPMNNHFQSMNQNLNVDMLNPTLNNDPSDFNTNFYIKAEKTKRLSFFDVVPNVKQMSKQNKLSKWALIFIIIQVISIVILESLLFIIYNNNYNDLKSKLGTKILDNENALQMKSLCIYQFIFIFSQFYVLVMYYDSFRLSSSIQLITVSIFNSMIAGYSFYQIFQTIHLFDKLKDDADLSLDLKKDFLRIKNEYKYTQILVLEIIITSILCISMIGLLYMSMFLFKRFGWNIYRNVGADIKKTVILKRRYNFGLAMKLKFFFIFGIIAQCFIFSDDKGQINFTKNILDSFDTIVKSYAAYALSIIFIINTFCGFMSVKKENKFLMVLHILTDMCFIIFSIYMIYIIFDNKEYAAVKISLTGFAVIEILLLFISIYFSMVVMVDFNTVDLTEDNEKNQIERRLSL</sequence>
<dbReference type="PANTHER" id="PTHR34391">
    <property type="entry name" value="UPF0658 GOLGI APPARATUS MEMBRANE PROTEIN C1952.10C-RELATED"/>
    <property type="match status" value="1"/>
</dbReference>
<feature type="transmembrane region" description="Helical" evidence="1">
    <location>
        <begin position="214"/>
        <end position="237"/>
    </location>
</feature>
<dbReference type="EMBL" id="MCFH01000040">
    <property type="protein sequence ID" value="ORX45437.1"/>
    <property type="molecule type" value="Genomic_DNA"/>
</dbReference>
<keyword evidence="1" id="KW-0472">Membrane</keyword>
<feature type="transmembrane region" description="Helical" evidence="1">
    <location>
        <begin position="305"/>
        <end position="331"/>
    </location>
</feature>
<dbReference type="PANTHER" id="PTHR34391:SF1">
    <property type="entry name" value="UPF0658 GOLGI APPARATUS MEMBRANE PROTEIN C1952.10C-RELATED"/>
    <property type="match status" value="1"/>
</dbReference>
<feature type="transmembrane region" description="Helical" evidence="1">
    <location>
        <begin position="459"/>
        <end position="482"/>
    </location>
</feature>
<evidence type="ECO:0008006" key="4">
    <source>
        <dbReference type="Google" id="ProtNLM"/>
    </source>
</evidence>
<reference evidence="2 3" key="2">
    <citation type="submission" date="2016-08" db="EMBL/GenBank/DDBJ databases">
        <title>Pervasive Adenine N6-methylation of Active Genes in Fungi.</title>
        <authorList>
            <consortium name="DOE Joint Genome Institute"/>
            <person name="Mondo S.J."/>
            <person name="Dannebaum R.O."/>
            <person name="Kuo R.C."/>
            <person name="Labutti K."/>
            <person name="Haridas S."/>
            <person name="Kuo A."/>
            <person name="Salamov A."/>
            <person name="Ahrendt S.R."/>
            <person name="Lipzen A."/>
            <person name="Sullivan W."/>
            <person name="Andreopoulos W.B."/>
            <person name="Clum A."/>
            <person name="Lindquist E."/>
            <person name="Daum C."/>
            <person name="Ramamoorthy G.K."/>
            <person name="Gryganskyi A."/>
            <person name="Culley D."/>
            <person name="Magnuson J.K."/>
            <person name="James T.Y."/>
            <person name="O'Malley M.A."/>
            <person name="Stajich J.E."/>
            <person name="Spatafora J.W."/>
            <person name="Visel A."/>
            <person name="Grigoriev I.V."/>
        </authorList>
    </citation>
    <scope>NUCLEOTIDE SEQUENCE [LARGE SCALE GENOMIC DNA]</scope>
    <source>
        <strain evidence="3">finn</strain>
    </source>
</reference>
<proteinExistence type="predicted"/>
<feature type="transmembrane region" description="Helical" evidence="1">
    <location>
        <begin position="403"/>
        <end position="423"/>
    </location>
</feature>
<dbReference type="GO" id="GO:0005794">
    <property type="term" value="C:Golgi apparatus"/>
    <property type="evidence" value="ECO:0007669"/>
    <property type="project" value="TreeGrafter"/>
</dbReference>
<name>A0A1Y1V446_9FUNG</name>
<dbReference type="OrthoDB" id="2151851at2759"/>
<gene>
    <name evidence="2" type="ORF">BCR36DRAFT_406043</name>
</gene>
<feature type="transmembrane region" description="Helical" evidence="1">
    <location>
        <begin position="430"/>
        <end position="453"/>
    </location>
</feature>
<accession>A0A1Y1V446</accession>